<comment type="caution">
    <text evidence="1">The sequence shown here is derived from an EMBL/GenBank/DDBJ whole genome shotgun (WGS) entry which is preliminary data.</text>
</comment>
<dbReference type="Proteomes" id="UP000824071">
    <property type="component" value="Unassembled WGS sequence"/>
</dbReference>
<proteinExistence type="predicted"/>
<gene>
    <name evidence="1" type="ORF">IAC53_00375</name>
</gene>
<organism evidence="1 2">
    <name type="scientific">Candidatus Fimenecus excrementigallinarum</name>
    <dbReference type="NCBI Taxonomy" id="2840816"/>
    <lineage>
        <taxon>Bacteria</taxon>
        <taxon>Bacillati</taxon>
        <taxon>Bacillota</taxon>
        <taxon>Clostridia</taxon>
        <taxon>Candidatus Fimenecus</taxon>
    </lineage>
</organism>
<dbReference type="AlphaFoldDB" id="A0A9D1IDJ6"/>
<protein>
    <recommendedName>
        <fullName evidence="3">Metallo-beta-lactamase domain-containing protein</fullName>
    </recommendedName>
</protein>
<evidence type="ECO:0000313" key="1">
    <source>
        <dbReference type="EMBL" id="HIU35058.1"/>
    </source>
</evidence>
<dbReference type="PANTHER" id="PTHR30619">
    <property type="entry name" value="DNA INTERNALIZATION/COMPETENCE PROTEIN COMEC/REC2"/>
    <property type="match status" value="1"/>
</dbReference>
<reference evidence="1" key="1">
    <citation type="submission" date="2020-10" db="EMBL/GenBank/DDBJ databases">
        <authorList>
            <person name="Gilroy R."/>
        </authorList>
    </citation>
    <scope>NUCLEOTIDE SEQUENCE</scope>
    <source>
        <strain evidence="1">ChiGjej1B1-19959</strain>
    </source>
</reference>
<sequence length="291" mass="32422">MGQTAPAGKIYFLNTGMSDCLLLESAGHYALIDAAEDTEYPKNKPYLKYRGYEREVVDFLLRHCRGENGRVTLDFVLGTHAHSDHLGGFDTVALCEEIDIRQAYLRPYDARRVFVMERVCWDNQEVYDEAVGAFRQRGVPICDDFDGRRVTLGEMALTFLYCGTHNRTRLAYGENVQSVVTLLEAGGARAALVGDMNYKAGDERRLAPQIGKVDLLKVGHHGTVGSTSARLLRTLCPEVAVVTNKRLGVFPDVWLKLRHYCREIYTTVEADGVCVEFSGDGTLRVTTGIMG</sequence>
<reference evidence="1" key="2">
    <citation type="journal article" date="2021" name="PeerJ">
        <title>Extensive microbial diversity within the chicken gut microbiome revealed by metagenomics and culture.</title>
        <authorList>
            <person name="Gilroy R."/>
            <person name="Ravi A."/>
            <person name="Getino M."/>
            <person name="Pursley I."/>
            <person name="Horton D.L."/>
            <person name="Alikhan N.F."/>
            <person name="Baker D."/>
            <person name="Gharbi K."/>
            <person name="Hall N."/>
            <person name="Watson M."/>
            <person name="Adriaenssens E.M."/>
            <person name="Foster-Nyarko E."/>
            <person name="Jarju S."/>
            <person name="Secka A."/>
            <person name="Antonio M."/>
            <person name="Oren A."/>
            <person name="Chaudhuri R.R."/>
            <person name="La Ragione R."/>
            <person name="Hildebrand F."/>
            <person name="Pallen M.J."/>
        </authorList>
    </citation>
    <scope>NUCLEOTIDE SEQUENCE</scope>
    <source>
        <strain evidence="1">ChiGjej1B1-19959</strain>
    </source>
</reference>
<evidence type="ECO:0000313" key="2">
    <source>
        <dbReference type="Proteomes" id="UP000824071"/>
    </source>
</evidence>
<dbReference type="InterPro" id="IPR036866">
    <property type="entry name" value="RibonucZ/Hydroxyglut_hydro"/>
</dbReference>
<accession>A0A9D1IDJ6</accession>
<evidence type="ECO:0008006" key="3">
    <source>
        <dbReference type="Google" id="ProtNLM"/>
    </source>
</evidence>
<dbReference type="InterPro" id="IPR052159">
    <property type="entry name" value="Competence_DNA_uptake"/>
</dbReference>
<dbReference type="Gene3D" id="3.60.15.10">
    <property type="entry name" value="Ribonuclease Z/Hydroxyacylglutathione hydrolase-like"/>
    <property type="match status" value="1"/>
</dbReference>
<dbReference type="SUPFAM" id="SSF56281">
    <property type="entry name" value="Metallo-hydrolase/oxidoreductase"/>
    <property type="match status" value="1"/>
</dbReference>
<name>A0A9D1IDJ6_9FIRM</name>
<dbReference type="EMBL" id="DVMW01000002">
    <property type="protein sequence ID" value="HIU35058.1"/>
    <property type="molecule type" value="Genomic_DNA"/>
</dbReference>
<dbReference type="PANTHER" id="PTHR30619:SF7">
    <property type="entry name" value="BETA-LACTAMASE DOMAIN PROTEIN"/>
    <property type="match status" value="1"/>
</dbReference>